<evidence type="ECO:0000313" key="3">
    <source>
        <dbReference type="Proteomes" id="UP000011115"/>
    </source>
</evidence>
<dbReference type="AlphaFoldDB" id="M1DS83"/>
<dbReference type="HOGENOM" id="CLU_1868760_0_0_1"/>
<keyword evidence="3" id="KW-1185">Reference proteome</keyword>
<feature type="compositionally biased region" description="Polar residues" evidence="1">
    <location>
        <begin position="8"/>
        <end position="23"/>
    </location>
</feature>
<accession>M1DS83</accession>
<proteinExistence type="predicted"/>
<feature type="region of interest" description="Disordered" evidence="1">
    <location>
        <begin position="1"/>
        <end position="77"/>
    </location>
</feature>
<evidence type="ECO:0000313" key="2">
    <source>
        <dbReference type="EnsemblPlants" id="PGSC0003DMT400093567"/>
    </source>
</evidence>
<feature type="compositionally biased region" description="Basic and acidic residues" evidence="1">
    <location>
        <begin position="38"/>
        <end position="55"/>
    </location>
</feature>
<organism evidence="2 3">
    <name type="scientific">Solanum tuberosum</name>
    <name type="common">Potato</name>
    <dbReference type="NCBI Taxonomy" id="4113"/>
    <lineage>
        <taxon>Eukaryota</taxon>
        <taxon>Viridiplantae</taxon>
        <taxon>Streptophyta</taxon>
        <taxon>Embryophyta</taxon>
        <taxon>Tracheophyta</taxon>
        <taxon>Spermatophyta</taxon>
        <taxon>Magnoliopsida</taxon>
        <taxon>eudicotyledons</taxon>
        <taxon>Gunneridae</taxon>
        <taxon>Pentapetalae</taxon>
        <taxon>asterids</taxon>
        <taxon>lamiids</taxon>
        <taxon>Solanales</taxon>
        <taxon>Solanaceae</taxon>
        <taxon>Solanoideae</taxon>
        <taxon>Solaneae</taxon>
        <taxon>Solanum</taxon>
    </lineage>
</organism>
<dbReference type="Proteomes" id="UP000011115">
    <property type="component" value="Unassembled WGS sequence"/>
</dbReference>
<name>M1DS83_SOLTU</name>
<dbReference type="Gramene" id="PGSC0003DMT400093567">
    <property type="protein sequence ID" value="PGSC0003DMT400093567"/>
    <property type="gene ID" value="PGSC0003DMG400043138"/>
</dbReference>
<dbReference type="EnsemblPlants" id="PGSC0003DMT400093567">
    <property type="protein sequence ID" value="PGSC0003DMT400093567"/>
    <property type="gene ID" value="PGSC0003DMG400043138"/>
</dbReference>
<sequence length="137" mass="15146">MLKLTKCSLRSPNFTNAGHQESSQKARRLHLGNPQVDSVDRLVDSEDRLVDKEHTPLGSARAVEASTSRGPKRGLPSCQRWLRQSSREVYTGTGPLSRGLPLRLNFLRESPRGTFTGSEGSSRLVNPHVEIAFCLHG</sequence>
<reference evidence="2" key="2">
    <citation type="submission" date="2015-06" db="UniProtKB">
        <authorList>
            <consortium name="EnsemblPlants"/>
        </authorList>
    </citation>
    <scope>IDENTIFICATION</scope>
    <source>
        <strain evidence="2">DM1-3 516 R44</strain>
    </source>
</reference>
<evidence type="ECO:0000256" key="1">
    <source>
        <dbReference type="SAM" id="MobiDB-lite"/>
    </source>
</evidence>
<dbReference type="InParanoid" id="M1DS83"/>
<protein>
    <submittedName>
        <fullName evidence="2">Uncharacterized protein</fullName>
    </submittedName>
</protein>
<dbReference type="PaxDb" id="4113-PGSC0003DMT400093567"/>
<reference evidence="3" key="1">
    <citation type="journal article" date="2011" name="Nature">
        <title>Genome sequence and analysis of the tuber crop potato.</title>
        <authorList>
            <consortium name="The Potato Genome Sequencing Consortium"/>
        </authorList>
    </citation>
    <scope>NUCLEOTIDE SEQUENCE [LARGE SCALE GENOMIC DNA]</scope>
    <source>
        <strain evidence="3">cv. DM1-3 516 R44</strain>
    </source>
</reference>